<dbReference type="InterPro" id="IPR014016">
    <property type="entry name" value="UvrD-like_ATP-bd"/>
</dbReference>
<keyword evidence="4" id="KW-0347">Helicase</keyword>
<evidence type="ECO:0000256" key="5">
    <source>
        <dbReference type="ARBA" id="ARBA00022840"/>
    </source>
</evidence>
<evidence type="ECO:0000256" key="1">
    <source>
        <dbReference type="ARBA" id="ARBA00009922"/>
    </source>
</evidence>
<evidence type="ECO:0000256" key="4">
    <source>
        <dbReference type="ARBA" id="ARBA00022806"/>
    </source>
</evidence>
<dbReference type="GO" id="GO:0005829">
    <property type="term" value="C:cytosol"/>
    <property type="evidence" value="ECO:0007669"/>
    <property type="project" value="TreeGrafter"/>
</dbReference>
<sequence>MALEGSSAQANALLLNLDPQQQEAATAIRGPVAIIAGAGTGKTRAITHRIAYAIESGVMDPNRVLALTFTAKAAAQLRNRLRGLGQPNVQAHTFHSAAWRQLTFFWKDAIGGPLPKILNNKYEILSEISREEGLSGKPAFIRELSDEIEWAKGKQIHHDDFVSMASDRTLSSGLTVDVMAGIYALYDQRRQSRGLVDFEDILLFVSAILEERTSIVDRVRDQYRYFTVDEYQDVSSLQQRVLDLWLGKRNEICVVGDPSQNIYSFAGSTAQYLTGFAQKYPDAKILRLTNNYRSTPHIVHLANSIEDRDLSATRNATTKAHRAPQLTEYRDEQQEIETISHQISDLISAGVRPRDIAILLRRNDQVQEFERVLTLAGTPVVLAGKRPFFALPEIREAIRLLRGAALASSGKKVTPGENFKEIKDLSTTSDHQPLFISISEVLTSIGWSPDNAKGDDPRLLLYELAYDLVQDVPDADLRTFVDEFDDRERDAIEPQAIGVTITSLHTAKGLEWDYVFLPAVREGVLPISQAISNTLSEEAGIAAVAEERRLFYVGVTRAKNELYLSFAGTPSRFLAGLPLK</sequence>
<evidence type="ECO:0000256" key="8">
    <source>
        <dbReference type="ARBA" id="ARBA00034808"/>
    </source>
</evidence>
<dbReference type="InterPro" id="IPR014017">
    <property type="entry name" value="DNA_helicase_UvrD-like_C"/>
</dbReference>
<dbReference type="CDD" id="cd18807">
    <property type="entry name" value="SF1_C_UvrD"/>
    <property type="match status" value="1"/>
</dbReference>
<dbReference type="GO" id="GO:0003677">
    <property type="term" value="F:DNA binding"/>
    <property type="evidence" value="ECO:0007669"/>
    <property type="project" value="InterPro"/>
</dbReference>
<dbReference type="PROSITE" id="PS51198">
    <property type="entry name" value="UVRD_HELICASE_ATP_BIND"/>
    <property type="match status" value="1"/>
</dbReference>
<evidence type="ECO:0000313" key="12">
    <source>
        <dbReference type="EMBL" id="CAB4606391.1"/>
    </source>
</evidence>
<evidence type="ECO:0000259" key="10">
    <source>
        <dbReference type="PROSITE" id="PS51198"/>
    </source>
</evidence>
<evidence type="ECO:0000256" key="6">
    <source>
        <dbReference type="ARBA" id="ARBA00023235"/>
    </source>
</evidence>
<dbReference type="InterPro" id="IPR000212">
    <property type="entry name" value="DNA_helicase_UvrD/REP"/>
</dbReference>
<dbReference type="Gene3D" id="1.10.486.10">
    <property type="entry name" value="PCRA, domain 4"/>
    <property type="match status" value="2"/>
</dbReference>
<feature type="domain" description="UvrD-like helicase C-terminal" evidence="11">
    <location>
        <begin position="296"/>
        <end position="560"/>
    </location>
</feature>
<dbReference type="InterPro" id="IPR027417">
    <property type="entry name" value="P-loop_NTPase"/>
</dbReference>
<evidence type="ECO:0000259" key="11">
    <source>
        <dbReference type="PROSITE" id="PS51217"/>
    </source>
</evidence>
<dbReference type="AlphaFoldDB" id="A0A6J6GYA6"/>
<dbReference type="Pfam" id="PF13361">
    <property type="entry name" value="UvrD_C"/>
    <property type="match status" value="2"/>
</dbReference>
<keyword evidence="3" id="KW-0378">Hydrolase</keyword>
<dbReference type="GO" id="GO:0016787">
    <property type="term" value="F:hydrolase activity"/>
    <property type="evidence" value="ECO:0007669"/>
    <property type="project" value="UniProtKB-KW"/>
</dbReference>
<organism evidence="12">
    <name type="scientific">freshwater metagenome</name>
    <dbReference type="NCBI Taxonomy" id="449393"/>
    <lineage>
        <taxon>unclassified sequences</taxon>
        <taxon>metagenomes</taxon>
        <taxon>ecological metagenomes</taxon>
    </lineage>
</organism>
<keyword evidence="6" id="KW-0413">Isomerase</keyword>
<evidence type="ECO:0000256" key="3">
    <source>
        <dbReference type="ARBA" id="ARBA00022801"/>
    </source>
</evidence>
<evidence type="ECO:0000256" key="9">
    <source>
        <dbReference type="ARBA" id="ARBA00048988"/>
    </source>
</evidence>
<dbReference type="Gene3D" id="1.10.10.160">
    <property type="match status" value="1"/>
</dbReference>
<gene>
    <name evidence="12" type="ORF">UFOPK1811_01148</name>
</gene>
<dbReference type="GO" id="GO:0043138">
    <property type="term" value="F:3'-5' DNA helicase activity"/>
    <property type="evidence" value="ECO:0007669"/>
    <property type="project" value="UniProtKB-EC"/>
</dbReference>
<dbReference type="CDD" id="cd17932">
    <property type="entry name" value="DEXQc_UvrD"/>
    <property type="match status" value="1"/>
</dbReference>
<reference evidence="12" key="1">
    <citation type="submission" date="2020-05" db="EMBL/GenBank/DDBJ databases">
        <authorList>
            <person name="Chiriac C."/>
            <person name="Salcher M."/>
            <person name="Ghai R."/>
            <person name="Kavagutti S V."/>
        </authorList>
    </citation>
    <scope>NUCLEOTIDE SEQUENCE</scope>
</reference>
<protein>
    <recommendedName>
        <fullName evidence="8">DNA 3'-5' helicase</fullName>
        <ecNumber evidence="8">5.6.2.4</ecNumber>
    </recommendedName>
</protein>
<comment type="similarity">
    <text evidence="1">Belongs to the helicase family. UvrD subfamily.</text>
</comment>
<keyword evidence="2" id="KW-0547">Nucleotide-binding</keyword>
<dbReference type="GO" id="GO:0033202">
    <property type="term" value="C:DNA helicase complex"/>
    <property type="evidence" value="ECO:0007669"/>
    <property type="project" value="TreeGrafter"/>
</dbReference>
<dbReference type="InterPro" id="IPR013986">
    <property type="entry name" value="DExx_box_DNA_helicase_dom_sf"/>
</dbReference>
<keyword evidence="5" id="KW-0067">ATP-binding</keyword>
<dbReference type="PANTHER" id="PTHR11070:SF69">
    <property type="entry name" value="ATP-DEPENDENT DNA HELICASE UVRD2"/>
    <property type="match status" value="1"/>
</dbReference>
<comment type="catalytic activity">
    <reaction evidence="9">
        <text>ATP + H2O = ADP + phosphate + H(+)</text>
        <dbReference type="Rhea" id="RHEA:13065"/>
        <dbReference type="ChEBI" id="CHEBI:15377"/>
        <dbReference type="ChEBI" id="CHEBI:15378"/>
        <dbReference type="ChEBI" id="CHEBI:30616"/>
        <dbReference type="ChEBI" id="CHEBI:43474"/>
        <dbReference type="ChEBI" id="CHEBI:456216"/>
        <dbReference type="EC" id="5.6.2.4"/>
    </reaction>
</comment>
<dbReference type="Gene3D" id="3.40.50.300">
    <property type="entry name" value="P-loop containing nucleotide triphosphate hydrolases"/>
    <property type="match status" value="3"/>
</dbReference>
<dbReference type="SUPFAM" id="SSF52540">
    <property type="entry name" value="P-loop containing nucleoside triphosphate hydrolases"/>
    <property type="match status" value="1"/>
</dbReference>
<dbReference type="GO" id="GO:0000725">
    <property type="term" value="P:recombinational repair"/>
    <property type="evidence" value="ECO:0007669"/>
    <property type="project" value="TreeGrafter"/>
</dbReference>
<proteinExistence type="inferred from homology"/>
<accession>A0A6J6GYA6</accession>
<feature type="domain" description="UvrD-like helicase ATP-binding" evidence="10">
    <location>
        <begin position="15"/>
        <end position="295"/>
    </location>
</feature>
<dbReference type="EMBL" id="CAEZUJ010000060">
    <property type="protein sequence ID" value="CAB4606391.1"/>
    <property type="molecule type" value="Genomic_DNA"/>
</dbReference>
<evidence type="ECO:0000256" key="2">
    <source>
        <dbReference type="ARBA" id="ARBA00022741"/>
    </source>
</evidence>
<dbReference type="PROSITE" id="PS51217">
    <property type="entry name" value="UVRD_HELICASE_CTER"/>
    <property type="match status" value="1"/>
</dbReference>
<name>A0A6J6GYA6_9ZZZZ</name>
<comment type="catalytic activity">
    <reaction evidence="7">
        <text>Couples ATP hydrolysis with the unwinding of duplex DNA by translocating in the 3'-5' direction.</text>
        <dbReference type="EC" id="5.6.2.4"/>
    </reaction>
</comment>
<evidence type="ECO:0000256" key="7">
    <source>
        <dbReference type="ARBA" id="ARBA00034617"/>
    </source>
</evidence>
<dbReference type="EC" id="5.6.2.4" evidence="8"/>
<dbReference type="GO" id="GO:0005524">
    <property type="term" value="F:ATP binding"/>
    <property type="evidence" value="ECO:0007669"/>
    <property type="project" value="UniProtKB-KW"/>
</dbReference>
<dbReference type="PANTHER" id="PTHR11070">
    <property type="entry name" value="UVRD / RECB / PCRA DNA HELICASE FAMILY MEMBER"/>
    <property type="match status" value="1"/>
</dbReference>
<dbReference type="Pfam" id="PF00580">
    <property type="entry name" value="UvrD-helicase"/>
    <property type="match status" value="1"/>
</dbReference>